<gene>
    <name evidence="4" type="ORF">MFERI14822_00904</name>
</gene>
<accession>A0AAX3TG19</accession>
<dbReference type="InterPro" id="IPR027417">
    <property type="entry name" value="P-loop_NTPase"/>
</dbReference>
<evidence type="ECO:0000313" key="5">
    <source>
        <dbReference type="Proteomes" id="UP001178743"/>
    </source>
</evidence>
<name>A0AAX3TG19_9MOLU</name>
<dbReference type="GO" id="GO:0016887">
    <property type="term" value="F:ATP hydrolysis activity"/>
    <property type="evidence" value="ECO:0007669"/>
    <property type="project" value="InterPro"/>
</dbReference>
<dbReference type="Proteomes" id="UP001178743">
    <property type="component" value="Chromosome"/>
</dbReference>
<dbReference type="InterPro" id="IPR003959">
    <property type="entry name" value="ATPase_AAA_core"/>
</dbReference>
<feature type="domain" description="AAA+ ATPase" evidence="3">
    <location>
        <begin position="97"/>
        <end position="232"/>
    </location>
</feature>
<evidence type="ECO:0000313" key="4">
    <source>
        <dbReference type="EMBL" id="WFQ93110.1"/>
    </source>
</evidence>
<dbReference type="InterPro" id="IPR050168">
    <property type="entry name" value="AAA_ATPase_domain"/>
</dbReference>
<keyword evidence="1" id="KW-0547">Nucleotide-binding</keyword>
<proteinExistence type="predicted"/>
<reference evidence="4" key="1">
    <citation type="submission" date="2022-06" db="EMBL/GenBank/DDBJ databases">
        <title>Comparative genomic analysis of Mycoplasma feriruminatoris and the Mycoplasma mycoides cluster.</title>
        <authorList>
            <person name="Baby V."/>
            <person name="Ambroset C."/>
            <person name="Gaurivaud P."/>
            <person name="Boury C."/>
            <person name="Guichoux E."/>
            <person name="Lartigue C."/>
            <person name="Tardy F."/>
            <person name="Sirand-Pugnet P."/>
        </authorList>
    </citation>
    <scope>NUCLEOTIDE SEQUENCE</scope>
    <source>
        <strain evidence="4">L14822</strain>
    </source>
</reference>
<dbReference type="PANTHER" id="PTHR23077:SF171">
    <property type="entry name" value="NUCLEAR VALOSIN-CONTAINING PROTEIN-LIKE"/>
    <property type="match status" value="1"/>
</dbReference>
<dbReference type="AlphaFoldDB" id="A0AAX3TG19"/>
<evidence type="ECO:0000256" key="1">
    <source>
        <dbReference type="ARBA" id="ARBA00022741"/>
    </source>
</evidence>
<sequence length="332" mass="38370">MKKANIINLIRYHINKEDLAFENEVYLIANDFLKNGDDKLALYIWNLYSKGDQFTTWFEYDGLKWLKWISIEKKPLLFPDEIRNNIVKTANILIEKKANKVLFTGSPGTGKSKAAEQIARMLRSDLLGINFSVVFDDDIKQTQKNIIELFDEINSLPTRNGLIILLDDIDKLVLNKNATKLKQMKKIISIISKYLDSLSREVIIIATTKLYEFLDRDLIKKFDSVINFDNYSDDDLLDIAEILFDNYAKKLNHIGSDTKIVRKIISLYKEIPYPGVLENVIKLSLAFSDSKNKYDCIRKLCRNVTKKDIDLKVLEAKGFTPEEIEILLTEGK</sequence>
<protein>
    <recommendedName>
        <fullName evidence="3">AAA+ ATPase domain-containing protein</fullName>
    </recommendedName>
</protein>
<evidence type="ECO:0000256" key="2">
    <source>
        <dbReference type="ARBA" id="ARBA00022840"/>
    </source>
</evidence>
<dbReference type="GO" id="GO:0005524">
    <property type="term" value="F:ATP binding"/>
    <property type="evidence" value="ECO:0007669"/>
    <property type="project" value="UniProtKB-KW"/>
</dbReference>
<dbReference type="SMART" id="SM00382">
    <property type="entry name" value="AAA"/>
    <property type="match status" value="1"/>
</dbReference>
<dbReference type="RefSeq" id="WP_278307550.1">
    <property type="nucleotide sequence ID" value="NZ_CP104008.1"/>
</dbReference>
<evidence type="ECO:0000259" key="3">
    <source>
        <dbReference type="SMART" id="SM00382"/>
    </source>
</evidence>
<organism evidence="4 5">
    <name type="scientific">Mycoplasma feriruminatoris</name>
    <dbReference type="NCBI Taxonomy" id="1179777"/>
    <lineage>
        <taxon>Bacteria</taxon>
        <taxon>Bacillati</taxon>
        <taxon>Mycoplasmatota</taxon>
        <taxon>Mollicutes</taxon>
        <taxon>Mycoplasmataceae</taxon>
        <taxon>Mycoplasma</taxon>
    </lineage>
</organism>
<dbReference type="SUPFAM" id="SSF52540">
    <property type="entry name" value="P-loop containing nucleoside triphosphate hydrolases"/>
    <property type="match status" value="1"/>
</dbReference>
<dbReference type="Gene3D" id="3.40.50.300">
    <property type="entry name" value="P-loop containing nucleotide triphosphate hydrolases"/>
    <property type="match status" value="1"/>
</dbReference>
<dbReference type="InterPro" id="IPR003593">
    <property type="entry name" value="AAA+_ATPase"/>
</dbReference>
<dbReference type="EMBL" id="CP104008">
    <property type="protein sequence ID" value="WFQ93110.1"/>
    <property type="molecule type" value="Genomic_DNA"/>
</dbReference>
<keyword evidence="2" id="KW-0067">ATP-binding</keyword>
<dbReference type="PANTHER" id="PTHR23077">
    <property type="entry name" value="AAA-FAMILY ATPASE"/>
    <property type="match status" value="1"/>
</dbReference>
<dbReference type="Pfam" id="PF00004">
    <property type="entry name" value="AAA"/>
    <property type="match status" value="1"/>
</dbReference>